<keyword evidence="8" id="KW-0546">Nucleotide metabolism</keyword>
<dbReference type="NCBIfam" id="TIGR00042">
    <property type="entry name" value="RdgB/HAM1 family non-canonical purine NTP pyrophosphatase"/>
    <property type="match status" value="1"/>
</dbReference>
<comment type="cofactor">
    <cofactor evidence="1">
        <name>Mg(2+)</name>
        <dbReference type="ChEBI" id="CHEBI:18420"/>
    </cofactor>
</comment>
<dbReference type="PANTHER" id="PTHR11067">
    <property type="entry name" value="INOSINE TRIPHOSPHATE PYROPHOSPHATASE/HAM1 PROTEIN"/>
    <property type="match status" value="1"/>
</dbReference>
<dbReference type="GO" id="GO:0005829">
    <property type="term" value="C:cytosol"/>
    <property type="evidence" value="ECO:0007669"/>
    <property type="project" value="TreeGrafter"/>
</dbReference>
<evidence type="ECO:0000256" key="1">
    <source>
        <dbReference type="ARBA" id="ARBA00001946"/>
    </source>
</evidence>
<evidence type="ECO:0000256" key="11">
    <source>
        <dbReference type="ARBA" id="ARBA00066468"/>
    </source>
</evidence>
<dbReference type="GO" id="GO:0046872">
    <property type="term" value="F:metal ion binding"/>
    <property type="evidence" value="ECO:0007669"/>
    <property type="project" value="UniProtKB-KW"/>
</dbReference>
<evidence type="ECO:0000256" key="13">
    <source>
        <dbReference type="ARBA" id="ARBA00075987"/>
    </source>
</evidence>
<keyword evidence="4" id="KW-0479">Metal-binding</keyword>
<gene>
    <name evidence="17" type="ORF">UFOPK1572_00031</name>
    <name evidence="18" type="ORF">UFOPK2169_01575</name>
</gene>
<accession>A0A6J6CC99</accession>
<dbReference type="InterPro" id="IPR002637">
    <property type="entry name" value="RdgB/HAM1"/>
</dbReference>
<reference evidence="17" key="1">
    <citation type="submission" date="2020-05" db="EMBL/GenBank/DDBJ databases">
        <authorList>
            <person name="Chiriac C."/>
            <person name="Salcher M."/>
            <person name="Ghai R."/>
            <person name="Kavagutti S V."/>
        </authorList>
    </citation>
    <scope>NUCLEOTIDE SEQUENCE</scope>
</reference>
<dbReference type="HAMAP" id="MF_01405">
    <property type="entry name" value="Non_canon_purine_NTPase"/>
    <property type="match status" value="1"/>
</dbReference>
<protein>
    <recommendedName>
        <fullName evidence="12">dITP/XTP pyrophosphatase</fullName>
        <ecNumber evidence="11">3.6.1.66</ecNumber>
    </recommendedName>
    <alternativeName>
        <fullName evidence="13">Non-canonical purine NTP pyrophosphatase</fullName>
    </alternativeName>
    <alternativeName>
        <fullName evidence="14">Non-standard purine NTP pyrophosphatase</fullName>
    </alternativeName>
    <alternativeName>
        <fullName evidence="16">Nucleoside-triphosphate diphosphatase</fullName>
    </alternativeName>
    <alternativeName>
        <fullName evidence="15">Nucleoside-triphosphate pyrophosphatase</fullName>
    </alternativeName>
</protein>
<evidence type="ECO:0000256" key="9">
    <source>
        <dbReference type="ARBA" id="ARBA00051875"/>
    </source>
</evidence>
<evidence type="ECO:0000256" key="6">
    <source>
        <dbReference type="ARBA" id="ARBA00022801"/>
    </source>
</evidence>
<dbReference type="CDD" id="cd00515">
    <property type="entry name" value="HAM1"/>
    <property type="match status" value="1"/>
</dbReference>
<proteinExistence type="inferred from homology"/>
<name>A0A6J6CC99_9ZZZZ</name>
<dbReference type="GO" id="GO:0009117">
    <property type="term" value="P:nucleotide metabolic process"/>
    <property type="evidence" value="ECO:0007669"/>
    <property type="project" value="UniProtKB-KW"/>
</dbReference>
<keyword evidence="7" id="KW-0460">Magnesium</keyword>
<evidence type="ECO:0000256" key="14">
    <source>
        <dbReference type="ARBA" id="ARBA00078805"/>
    </source>
</evidence>
<dbReference type="Gene3D" id="3.90.950.10">
    <property type="match status" value="1"/>
</dbReference>
<dbReference type="PANTHER" id="PTHR11067:SF9">
    <property type="entry name" value="INOSINE TRIPHOSPHATE PYROPHOSPHATASE"/>
    <property type="match status" value="1"/>
</dbReference>
<evidence type="ECO:0000256" key="4">
    <source>
        <dbReference type="ARBA" id="ARBA00022723"/>
    </source>
</evidence>
<dbReference type="GO" id="GO:0017111">
    <property type="term" value="F:ribonucleoside triphosphate phosphatase activity"/>
    <property type="evidence" value="ECO:0007669"/>
    <property type="project" value="InterPro"/>
</dbReference>
<evidence type="ECO:0000256" key="12">
    <source>
        <dbReference type="ARBA" id="ARBA00071289"/>
    </source>
</evidence>
<evidence type="ECO:0000256" key="15">
    <source>
        <dbReference type="ARBA" id="ARBA00083186"/>
    </source>
</evidence>
<comment type="catalytic activity">
    <reaction evidence="10">
        <text>XTP + H2O = XMP + diphosphate + H(+)</text>
        <dbReference type="Rhea" id="RHEA:28610"/>
        <dbReference type="ChEBI" id="CHEBI:15377"/>
        <dbReference type="ChEBI" id="CHEBI:15378"/>
        <dbReference type="ChEBI" id="CHEBI:33019"/>
        <dbReference type="ChEBI" id="CHEBI:57464"/>
        <dbReference type="ChEBI" id="CHEBI:61314"/>
        <dbReference type="EC" id="3.6.1.66"/>
    </reaction>
</comment>
<dbReference type="InterPro" id="IPR029001">
    <property type="entry name" value="ITPase-like_fam"/>
</dbReference>
<evidence type="ECO:0000256" key="16">
    <source>
        <dbReference type="ARBA" id="ARBA00083635"/>
    </source>
</evidence>
<keyword evidence="5" id="KW-0547">Nucleotide-binding</keyword>
<dbReference type="AlphaFoldDB" id="A0A6J6CC99"/>
<sequence length="201" mass="21734">MEPTVDIVVASANPKKIEELRRLLPHWVNLVGRPHEVPDIEETAPTLEGNAYIKAVEIANFVKGWALADDTGLCVDALDGAPGVFSARYGGPDSSDAENRQLLLKNLEGAISRTARFRTVVALVHAKGEMHHLVGECEGTITEAERGEQGFGYDCVFIPNDGDGRTFAEMSAAEKDAISHRGRAMAQLPELLSRIFGLPTA</sequence>
<dbReference type="GO" id="GO:0009146">
    <property type="term" value="P:purine nucleoside triphosphate catabolic process"/>
    <property type="evidence" value="ECO:0007669"/>
    <property type="project" value="UniProtKB-ARBA"/>
</dbReference>
<comment type="catalytic activity">
    <reaction evidence="9">
        <text>dITP + H2O = dIMP + diphosphate + H(+)</text>
        <dbReference type="Rhea" id="RHEA:28342"/>
        <dbReference type="ChEBI" id="CHEBI:15377"/>
        <dbReference type="ChEBI" id="CHEBI:15378"/>
        <dbReference type="ChEBI" id="CHEBI:33019"/>
        <dbReference type="ChEBI" id="CHEBI:61194"/>
        <dbReference type="ChEBI" id="CHEBI:61382"/>
        <dbReference type="EC" id="3.6.1.66"/>
    </reaction>
</comment>
<dbReference type="SUPFAM" id="SSF52972">
    <property type="entry name" value="ITPase-like"/>
    <property type="match status" value="1"/>
</dbReference>
<evidence type="ECO:0000256" key="2">
    <source>
        <dbReference type="ARBA" id="ARBA00008023"/>
    </source>
</evidence>
<dbReference type="Pfam" id="PF01725">
    <property type="entry name" value="Ham1p_like"/>
    <property type="match status" value="1"/>
</dbReference>
<evidence type="ECO:0000256" key="10">
    <source>
        <dbReference type="ARBA" id="ARBA00052017"/>
    </source>
</evidence>
<dbReference type="FunFam" id="3.90.950.10:FF:000001">
    <property type="entry name" value="dITP/XTP pyrophosphatase"/>
    <property type="match status" value="1"/>
</dbReference>
<organism evidence="17">
    <name type="scientific">freshwater metagenome</name>
    <dbReference type="NCBI Taxonomy" id="449393"/>
    <lineage>
        <taxon>unclassified sequences</taxon>
        <taxon>metagenomes</taxon>
        <taxon>ecological metagenomes</taxon>
    </lineage>
</organism>
<comment type="similarity">
    <text evidence="2">Belongs to the HAM1 NTPase family.</text>
</comment>
<dbReference type="InterPro" id="IPR020922">
    <property type="entry name" value="dITP/XTP_pyrophosphatase"/>
</dbReference>
<dbReference type="GO" id="GO:0000166">
    <property type="term" value="F:nucleotide binding"/>
    <property type="evidence" value="ECO:0007669"/>
    <property type="project" value="UniProtKB-KW"/>
</dbReference>
<dbReference type="EMBL" id="CAEZTC010000002">
    <property type="protein sequence ID" value="CAB4549012.1"/>
    <property type="molecule type" value="Genomic_DNA"/>
</dbReference>
<dbReference type="GO" id="GO:0036220">
    <property type="term" value="F:ITP diphosphatase activity"/>
    <property type="evidence" value="ECO:0007669"/>
    <property type="project" value="UniProtKB-EC"/>
</dbReference>
<comment type="subunit">
    <text evidence="3">Homodimer.</text>
</comment>
<keyword evidence="6" id="KW-0378">Hydrolase</keyword>
<evidence type="ECO:0000313" key="18">
    <source>
        <dbReference type="EMBL" id="CAB4663552.1"/>
    </source>
</evidence>
<evidence type="ECO:0000313" key="17">
    <source>
        <dbReference type="EMBL" id="CAB4549012.1"/>
    </source>
</evidence>
<evidence type="ECO:0000256" key="8">
    <source>
        <dbReference type="ARBA" id="ARBA00023080"/>
    </source>
</evidence>
<dbReference type="GO" id="GO:0035870">
    <property type="term" value="F:dITP diphosphatase activity"/>
    <property type="evidence" value="ECO:0007669"/>
    <property type="project" value="UniProtKB-ARBA"/>
</dbReference>
<evidence type="ECO:0000256" key="3">
    <source>
        <dbReference type="ARBA" id="ARBA00011738"/>
    </source>
</evidence>
<dbReference type="EMBL" id="CAEZWE010000088">
    <property type="protein sequence ID" value="CAB4663552.1"/>
    <property type="molecule type" value="Genomic_DNA"/>
</dbReference>
<dbReference type="GO" id="GO:0036222">
    <property type="term" value="F:XTP diphosphatase activity"/>
    <property type="evidence" value="ECO:0007669"/>
    <property type="project" value="UniProtKB-ARBA"/>
</dbReference>
<evidence type="ECO:0000256" key="7">
    <source>
        <dbReference type="ARBA" id="ARBA00022842"/>
    </source>
</evidence>
<evidence type="ECO:0000256" key="5">
    <source>
        <dbReference type="ARBA" id="ARBA00022741"/>
    </source>
</evidence>
<dbReference type="EC" id="3.6.1.66" evidence="11"/>